<name>A0A8H6S9N1_9AGAR</name>
<evidence type="ECO:0000256" key="2">
    <source>
        <dbReference type="ARBA" id="ARBA00022801"/>
    </source>
</evidence>
<evidence type="ECO:0000256" key="4">
    <source>
        <dbReference type="SAM" id="Coils"/>
    </source>
</evidence>
<dbReference type="EMBL" id="JACAZF010000009">
    <property type="protein sequence ID" value="KAF7294686.1"/>
    <property type="molecule type" value="Genomic_DNA"/>
</dbReference>
<dbReference type="PANTHER" id="PTHR45738">
    <property type="entry name" value="POLYPHOSPHOINOSITIDE PHOSPHATASE"/>
    <property type="match status" value="1"/>
</dbReference>
<keyword evidence="3 6" id="KW-0472">Membrane</keyword>
<organism evidence="8 9">
    <name type="scientific">Mycena indigotica</name>
    <dbReference type="NCBI Taxonomy" id="2126181"/>
    <lineage>
        <taxon>Eukaryota</taxon>
        <taxon>Fungi</taxon>
        <taxon>Dikarya</taxon>
        <taxon>Basidiomycota</taxon>
        <taxon>Agaricomycotina</taxon>
        <taxon>Agaricomycetes</taxon>
        <taxon>Agaricomycetidae</taxon>
        <taxon>Agaricales</taxon>
        <taxon>Marasmiineae</taxon>
        <taxon>Mycenaceae</taxon>
        <taxon>Mycena</taxon>
    </lineage>
</organism>
<evidence type="ECO:0000256" key="3">
    <source>
        <dbReference type="ARBA" id="ARBA00023136"/>
    </source>
</evidence>
<feature type="region of interest" description="Disordered" evidence="5">
    <location>
        <begin position="721"/>
        <end position="755"/>
    </location>
</feature>
<keyword evidence="9" id="KW-1185">Reference proteome</keyword>
<dbReference type="InterPro" id="IPR002013">
    <property type="entry name" value="SAC_dom"/>
</dbReference>
<keyword evidence="6" id="KW-0812">Transmembrane</keyword>
<dbReference type="Proteomes" id="UP000636479">
    <property type="component" value="Unassembled WGS sequence"/>
</dbReference>
<comment type="subcellular location">
    <subcellularLocation>
        <location evidence="1">Endomembrane system</location>
    </subcellularLocation>
</comment>
<dbReference type="PROSITE" id="PS50275">
    <property type="entry name" value="SAC"/>
    <property type="match status" value="1"/>
</dbReference>
<keyword evidence="4" id="KW-0175">Coiled coil</keyword>
<feature type="compositionally biased region" description="Polar residues" evidence="5">
    <location>
        <begin position="17"/>
        <end position="30"/>
    </location>
</feature>
<dbReference type="PANTHER" id="PTHR45738:SF5">
    <property type="entry name" value="POLYPHOSPHOINOSITIDE PHOSPHATASE"/>
    <property type="match status" value="1"/>
</dbReference>
<dbReference type="AlphaFoldDB" id="A0A8H6S9N1"/>
<feature type="domain" description="SAC" evidence="7">
    <location>
        <begin position="183"/>
        <end position="560"/>
    </location>
</feature>
<comment type="caution">
    <text evidence="8">The sequence shown here is derived from an EMBL/GenBank/DDBJ whole genome shotgun (WGS) entry which is preliminary data.</text>
</comment>
<dbReference type="RefSeq" id="XP_037216049.1">
    <property type="nucleotide sequence ID" value="XM_037366655.1"/>
</dbReference>
<feature type="region of interest" description="Disordered" evidence="5">
    <location>
        <begin position="1"/>
        <end position="40"/>
    </location>
</feature>
<protein>
    <submittedName>
        <fullName evidence="8">Polyphosphoinositide phosphatase</fullName>
    </submittedName>
</protein>
<dbReference type="OrthoDB" id="405996at2759"/>
<keyword evidence="6" id="KW-1133">Transmembrane helix</keyword>
<sequence>METEADDVASAREPAPSLSSRTSASVPLNNKSKHSLLPSSRKAPPAFNKFVLYENRVRFFIVASNTTDSRHRILKVDRTSQDELNVVEDDAEYSGKQMTAMLKMLDDGNKSSGGLGKARVFFGIAGFVQFTAGWYMILITKRSYVALLGGHYLYHCENTEMIPVCFNHKVDKPAEEQRLMNIFKQVDMSKNFYFSYTYDITSTLQHNLTGSSRSVQGSWPFNDRFAWNFHMMTAPFGNDEHPYLKPYWILPMVHGHVDQAKLTVLGRVIYVTLIARRSRHFAGARYLKRGVNDEGNVANEVETEQIVSEALTTPFYYPCRRDGSETRQPSPNYTSYVHYRGSIPVYWTQETNSMSPRPPIEISVVDPFYSAAARHFDNLFKRYGAPIMILNLIKKREPVPRESKLLDEYTLCVEYLNQFLPADKRMKYRAWDMSRAYKEKTQDVISILEDMAEESIQFTSFFHSGPEPYSHYLQNQTDNNNEPWRNTISLQNGICRTNCVDCLDRTNAAQFVFGKRALGHQLYALGVVEHPNLAFDSDAVNMLTEMYHDHGDTIALQYTGSALVNRVETYRRMPHWNSHSRDIIENIRRFYTNSLLDADKQTAINLFLGVQDERPITQPQVRSGYQRWFNEEHLQPPYALDDCDRGLRDFIRNKSDFWVEYYRPLLFTSLGKHFAYSMNSTLKLPGKTAKDMNHSPFEPQSIVSRSQPSVVQGVRRWIGANPVTSSKKSTKQTSDRVESSKPAAEPEGDRLSTEAMARQKLNPVVSEEEEAEYQGYIDQYQELLDATTAERKDLELYSYSVRTGLGDTPDWPAETPKEFISYVSQNSSQYLDGRQDVQPSFNYERWLGAY</sequence>
<feature type="transmembrane region" description="Helical" evidence="6">
    <location>
        <begin position="120"/>
        <end position="138"/>
    </location>
</feature>
<dbReference type="Pfam" id="PF02383">
    <property type="entry name" value="Syja_N"/>
    <property type="match status" value="1"/>
</dbReference>
<evidence type="ECO:0000259" key="7">
    <source>
        <dbReference type="PROSITE" id="PS50275"/>
    </source>
</evidence>
<feature type="coiled-coil region" evidence="4">
    <location>
        <begin position="766"/>
        <end position="797"/>
    </location>
</feature>
<evidence type="ECO:0000256" key="6">
    <source>
        <dbReference type="SAM" id="Phobius"/>
    </source>
</evidence>
<reference evidence="8" key="1">
    <citation type="submission" date="2020-05" db="EMBL/GenBank/DDBJ databases">
        <title>Mycena genomes resolve the evolution of fungal bioluminescence.</title>
        <authorList>
            <person name="Tsai I.J."/>
        </authorList>
    </citation>
    <scope>NUCLEOTIDE SEQUENCE</scope>
    <source>
        <strain evidence="8">171206Taipei</strain>
    </source>
</reference>
<evidence type="ECO:0000256" key="5">
    <source>
        <dbReference type="SAM" id="MobiDB-lite"/>
    </source>
</evidence>
<dbReference type="GO" id="GO:0012505">
    <property type="term" value="C:endomembrane system"/>
    <property type="evidence" value="ECO:0007669"/>
    <property type="project" value="UniProtKB-SubCell"/>
</dbReference>
<evidence type="ECO:0000313" key="8">
    <source>
        <dbReference type="EMBL" id="KAF7294686.1"/>
    </source>
</evidence>
<proteinExistence type="predicted"/>
<accession>A0A8H6S9N1</accession>
<evidence type="ECO:0000313" key="9">
    <source>
        <dbReference type="Proteomes" id="UP000636479"/>
    </source>
</evidence>
<dbReference type="InterPro" id="IPR043573">
    <property type="entry name" value="Fig4-like"/>
</dbReference>
<gene>
    <name evidence="8" type="ORF">MIND_01005700</name>
</gene>
<dbReference type="GO" id="GO:0043813">
    <property type="term" value="F:phosphatidylinositol-3,5-bisphosphate 5-phosphatase activity"/>
    <property type="evidence" value="ECO:0007669"/>
    <property type="project" value="InterPro"/>
</dbReference>
<evidence type="ECO:0000256" key="1">
    <source>
        <dbReference type="ARBA" id="ARBA00004308"/>
    </source>
</evidence>
<dbReference type="GeneID" id="59349171"/>
<dbReference type="GO" id="GO:0046856">
    <property type="term" value="P:phosphatidylinositol dephosphorylation"/>
    <property type="evidence" value="ECO:0007669"/>
    <property type="project" value="InterPro"/>
</dbReference>
<keyword evidence="2" id="KW-0378">Hydrolase</keyword>